<dbReference type="AlphaFoldDB" id="A0A6G0TG51"/>
<keyword evidence="2" id="KW-1185">Reference proteome</keyword>
<comment type="caution">
    <text evidence="1">The sequence shown here is derived from an EMBL/GenBank/DDBJ whole genome shotgun (WGS) entry which is preliminary data.</text>
</comment>
<organism evidence="1 2">
    <name type="scientific">Aphis glycines</name>
    <name type="common">Soybean aphid</name>
    <dbReference type="NCBI Taxonomy" id="307491"/>
    <lineage>
        <taxon>Eukaryota</taxon>
        <taxon>Metazoa</taxon>
        <taxon>Ecdysozoa</taxon>
        <taxon>Arthropoda</taxon>
        <taxon>Hexapoda</taxon>
        <taxon>Insecta</taxon>
        <taxon>Pterygota</taxon>
        <taxon>Neoptera</taxon>
        <taxon>Paraneoptera</taxon>
        <taxon>Hemiptera</taxon>
        <taxon>Sternorrhyncha</taxon>
        <taxon>Aphidomorpha</taxon>
        <taxon>Aphidoidea</taxon>
        <taxon>Aphididae</taxon>
        <taxon>Aphidini</taxon>
        <taxon>Aphis</taxon>
        <taxon>Aphis</taxon>
    </lineage>
</organism>
<evidence type="ECO:0000313" key="1">
    <source>
        <dbReference type="EMBL" id="KAE9532351.1"/>
    </source>
</evidence>
<evidence type="ECO:0000313" key="2">
    <source>
        <dbReference type="Proteomes" id="UP000475862"/>
    </source>
</evidence>
<protein>
    <submittedName>
        <fullName evidence="1">Uncharacterized protein</fullName>
    </submittedName>
</protein>
<accession>A0A6G0TG51</accession>
<gene>
    <name evidence="1" type="ORF">AGLY_009974</name>
</gene>
<dbReference type="EMBL" id="VYZN01000039">
    <property type="protein sequence ID" value="KAE9532351.1"/>
    <property type="molecule type" value="Genomic_DNA"/>
</dbReference>
<reference evidence="1 2" key="1">
    <citation type="submission" date="2019-08" db="EMBL/GenBank/DDBJ databases">
        <title>The genome of the soybean aphid Biotype 1, its phylome, world population structure and adaptation to the North American continent.</title>
        <authorList>
            <person name="Giordano R."/>
            <person name="Donthu R.K."/>
            <person name="Hernandez A.G."/>
            <person name="Wright C.L."/>
            <person name="Zimin A.V."/>
        </authorList>
    </citation>
    <scope>NUCLEOTIDE SEQUENCE [LARGE SCALE GENOMIC DNA]</scope>
    <source>
        <tissue evidence="1">Whole aphids</tissue>
    </source>
</reference>
<sequence length="172" mass="19645">MDLNYYDMKQKQLMLDKQQFESHKYKRTNWHKVEANSYAGSNSQFPDNINALPLGSTYIYGEYSLIPCIPNLYLESARIVLNICVLISLAAHNDSSTEFVGCLYKNFENNIDRPSTVICISATSFSCKTTPINVIITFTVVTNTNNELTNYFSNTWIIVISNSTKNFQDNLH</sequence>
<name>A0A6G0TG51_APHGL</name>
<dbReference type="Proteomes" id="UP000475862">
    <property type="component" value="Unassembled WGS sequence"/>
</dbReference>
<proteinExistence type="predicted"/>